<dbReference type="EMBL" id="JBBPBN010000002">
    <property type="protein sequence ID" value="KAK9045253.1"/>
    <property type="molecule type" value="Genomic_DNA"/>
</dbReference>
<dbReference type="InterPro" id="IPR002156">
    <property type="entry name" value="RNaseH_domain"/>
</dbReference>
<protein>
    <recommendedName>
        <fullName evidence="1">RNase H type-1 domain-containing protein</fullName>
    </recommendedName>
</protein>
<dbReference type="Proteomes" id="UP001396334">
    <property type="component" value="Unassembled WGS sequence"/>
</dbReference>
<comment type="caution">
    <text evidence="2">The sequence shown here is derived from an EMBL/GenBank/DDBJ whole genome shotgun (WGS) entry which is preliminary data.</text>
</comment>
<dbReference type="Gene3D" id="3.30.420.10">
    <property type="entry name" value="Ribonuclease H-like superfamily/Ribonuclease H"/>
    <property type="match status" value="1"/>
</dbReference>
<gene>
    <name evidence="2" type="ORF">V6N11_059140</name>
</gene>
<evidence type="ECO:0000313" key="2">
    <source>
        <dbReference type="EMBL" id="KAK9045253.1"/>
    </source>
</evidence>
<proteinExistence type="predicted"/>
<dbReference type="CDD" id="cd06222">
    <property type="entry name" value="RNase_H_like"/>
    <property type="match status" value="1"/>
</dbReference>
<reference evidence="2 3" key="1">
    <citation type="journal article" date="2024" name="G3 (Bethesda)">
        <title>Genome assembly of Hibiscus sabdariffa L. provides insights into metabolisms of medicinal natural products.</title>
        <authorList>
            <person name="Kim T."/>
        </authorList>
    </citation>
    <scope>NUCLEOTIDE SEQUENCE [LARGE SCALE GENOMIC DNA]</scope>
    <source>
        <strain evidence="2">TK-2024</strain>
        <tissue evidence="2">Old leaves</tissue>
    </source>
</reference>
<sequence length="103" mass="11605">MDEALACLQAVIFTNELGFRRVVFKGDSLTVIRRVFVLISDNSAISPVIHDIREAIKELKSVVFNFVHREVNNAARLPRFWIEKAPPGATSAAVLDWEKLNVN</sequence>
<dbReference type="PANTHER" id="PTHR47074:SF61">
    <property type="entry name" value="RNASE H TYPE-1 DOMAIN-CONTAINING PROTEIN"/>
    <property type="match status" value="1"/>
</dbReference>
<name>A0ABR2U697_9ROSI</name>
<evidence type="ECO:0000313" key="3">
    <source>
        <dbReference type="Proteomes" id="UP001396334"/>
    </source>
</evidence>
<accession>A0ABR2U697</accession>
<dbReference type="InterPro" id="IPR052929">
    <property type="entry name" value="RNase_H-like_EbsB-rel"/>
</dbReference>
<keyword evidence="3" id="KW-1185">Reference proteome</keyword>
<organism evidence="2 3">
    <name type="scientific">Hibiscus sabdariffa</name>
    <name type="common">roselle</name>
    <dbReference type="NCBI Taxonomy" id="183260"/>
    <lineage>
        <taxon>Eukaryota</taxon>
        <taxon>Viridiplantae</taxon>
        <taxon>Streptophyta</taxon>
        <taxon>Embryophyta</taxon>
        <taxon>Tracheophyta</taxon>
        <taxon>Spermatophyta</taxon>
        <taxon>Magnoliopsida</taxon>
        <taxon>eudicotyledons</taxon>
        <taxon>Gunneridae</taxon>
        <taxon>Pentapetalae</taxon>
        <taxon>rosids</taxon>
        <taxon>malvids</taxon>
        <taxon>Malvales</taxon>
        <taxon>Malvaceae</taxon>
        <taxon>Malvoideae</taxon>
        <taxon>Hibiscus</taxon>
    </lineage>
</organism>
<feature type="domain" description="RNase H type-1" evidence="1">
    <location>
        <begin position="3"/>
        <end position="76"/>
    </location>
</feature>
<dbReference type="Pfam" id="PF13456">
    <property type="entry name" value="RVT_3"/>
    <property type="match status" value="1"/>
</dbReference>
<dbReference type="InterPro" id="IPR044730">
    <property type="entry name" value="RNase_H-like_dom_plant"/>
</dbReference>
<dbReference type="InterPro" id="IPR036397">
    <property type="entry name" value="RNaseH_sf"/>
</dbReference>
<dbReference type="PANTHER" id="PTHR47074">
    <property type="entry name" value="BNAC02G40300D PROTEIN"/>
    <property type="match status" value="1"/>
</dbReference>
<evidence type="ECO:0000259" key="1">
    <source>
        <dbReference type="Pfam" id="PF13456"/>
    </source>
</evidence>